<reference evidence="1 2" key="1">
    <citation type="journal article" date="2024" name="bioRxiv">
        <title>A reference genome for Trichogramma kaykai: A tiny desert-dwelling parasitoid wasp with competing sex-ratio distorters.</title>
        <authorList>
            <person name="Culotta J."/>
            <person name="Lindsey A.R."/>
        </authorList>
    </citation>
    <scope>NUCLEOTIDE SEQUENCE [LARGE SCALE GENOMIC DNA]</scope>
    <source>
        <strain evidence="1 2">KSX58</strain>
    </source>
</reference>
<dbReference type="EMBL" id="JBJJXI010000109">
    <property type="protein sequence ID" value="KAL3391485.1"/>
    <property type="molecule type" value="Genomic_DNA"/>
</dbReference>
<proteinExistence type="predicted"/>
<sequence length="67" mass="8145">MIICNLRTRSLIRREMRKEYNIHSTMEPVGQSLQHRHITYIIMYTHMRLSKYNKLGTSYSTESTVYY</sequence>
<evidence type="ECO:0000313" key="1">
    <source>
        <dbReference type="EMBL" id="KAL3391485.1"/>
    </source>
</evidence>
<keyword evidence="2" id="KW-1185">Reference proteome</keyword>
<dbReference type="Proteomes" id="UP001627154">
    <property type="component" value="Unassembled WGS sequence"/>
</dbReference>
<name>A0ABD2WFJ5_9HYME</name>
<comment type="caution">
    <text evidence="1">The sequence shown here is derived from an EMBL/GenBank/DDBJ whole genome shotgun (WGS) entry which is preliminary data.</text>
</comment>
<protein>
    <submittedName>
        <fullName evidence="1">Uncharacterized protein</fullName>
    </submittedName>
</protein>
<gene>
    <name evidence="1" type="ORF">TKK_013811</name>
</gene>
<dbReference type="AlphaFoldDB" id="A0ABD2WFJ5"/>
<evidence type="ECO:0000313" key="2">
    <source>
        <dbReference type="Proteomes" id="UP001627154"/>
    </source>
</evidence>
<accession>A0ABD2WFJ5</accession>
<organism evidence="1 2">
    <name type="scientific">Trichogramma kaykai</name>
    <dbReference type="NCBI Taxonomy" id="54128"/>
    <lineage>
        <taxon>Eukaryota</taxon>
        <taxon>Metazoa</taxon>
        <taxon>Ecdysozoa</taxon>
        <taxon>Arthropoda</taxon>
        <taxon>Hexapoda</taxon>
        <taxon>Insecta</taxon>
        <taxon>Pterygota</taxon>
        <taxon>Neoptera</taxon>
        <taxon>Endopterygota</taxon>
        <taxon>Hymenoptera</taxon>
        <taxon>Apocrita</taxon>
        <taxon>Proctotrupomorpha</taxon>
        <taxon>Chalcidoidea</taxon>
        <taxon>Trichogrammatidae</taxon>
        <taxon>Trichogramma</taxon>
    </lineage>
</organism>